<reference evidence="2 3" key="1">
    <citation type="submission" date="2023-07" db="EMBL/GenBank/DDBJ databases">
        <title>Genomic Encyclopedia of Type Strains, Phase IV (KMG-IV): sequencing the most valuable type-strain genomes for metagenomic binning, comparative biology and taxonomic classification.</title>
        <authorList>
            <person name="Goeker M."/>
        </authorList>
    </citation>
    <scope>NUCLEOTIDE SEQUENCE [LARGE SCALE GENOMIC DNA]</scope>
    <source>
        <strain evidence="2 3">DSM 22616</strain>
    </source>
</reference>
<keyword evidence="3" id="KW-1185">Reference proteome</keyword>
<comment type="caution">
    <text evidence="2">The sequence shown here is derived from an EMBL/GenBank/DDBJ whole genome shotgun (WGS) entry which is preliminary data.</text>
</comment>
<gene>
    <name evidence="2" type="ORF">J2S72_000185</name>
</gene>
<evidence type="ECO:0000313" key="3">
    <source>
        <dbReference type="Proteomes" id="UP001236559"/>
    </source>
</evidence>
<dbReference type="EMBL" id="JAUSTN010000001">
    <property type="protein sequence ID" value="MDQ0274189.1"/>
    <property type="molecule type" value="Genomic_DNA"/>
</dbReference>
<evidence type="ECO:0000313" key="2">
    <source>
        <dbReference type="EMBL" id="MDQ0274189.1"/>
    </source>
</evidence>
<accession>A0ABU0ATK4</accession>
<feature type="transmembrane region" description="Helical" evidence="1">
    <location>
        <begin position="20"/>
        <end position="38"/>
    </location>
</feature>
<name>A0ABU0ATK4_9FIRM</name>
<organism evidence="2 3">
    <name type="scientific">Peptoniphilus koenoeneniae</name>
    <dbReference type="NCBI Taxonomy" id="507751"/>
    <lineage>
        <taxon>Bacteria</taxon>
        <taxon>Bacillati</taxon>
        <taxon>Bacillota</taxon>
        <taxon>Tissierellia</taxon>
        <taxon>Tissierellales</taxon>
        <taxon>Peptoniphilaceae</taxon>
        <taxon>Peptoniphilus</taxon>
    </lineage>
</organism>
<dbReference type="RefSeq" id="WP_307494834.1">
    <property type="nucleotide sequence ID" value="NZ_JAUSTN010000001.1"/>
</dbReference>
<evidence type="ECO:0000256" key="1">
    <source>
        <dbReference type="SAM" id="Phobius"/>
    </source>
</evidence>
<dbReference type="Proteomes" id="UP001236559">
    <property type="component" value="Unassembled WGS sequence"/>
</dbReference>
<sequence>MEKFELLICKRKLTKREKFLIVILGFLILEILIFRNLYQPLKNEISAFKSQIEINKETLEEPIKVEKEEKITYKSDRPINNIIDGNLISISSINNTGDLNKIVANYNGNEKQLIALFEDLGNRLRVVNLKTTKVGLEGNFLIITNEKFNNTYKKSENLSDENTKNINLKEIYFKDSKIQSKPVNQIKVKTSSLNLNKEKVKNYNKSDKNIDLEKNKVKKEENKTNEIVENKKPPLVSEGPLKEKDPIEVTQYGTNLDFINNMNIVSYNPNFMFDNRYVDVIFNDLKDQRGRFFIEFYTENQMGKFGLIKEGQRYEISEKYKNFELNSLLFENEDEIEGFYYEIPIEEKDPNSFSIERYGYEK</sequence>
<protein>
    <submittedName>
        <fullName evidence="2">Uncharacterized protein</fullName>
    </submittedName>
</protein>
<keyword evidence="1" id="KW-0472">Membrane</keyword>
<keyword evidence="1" id="KW-0812">Transmembrane</keyword>
<keyword evidence="1" id="KW-1133">Transmembrane helix</keyword>
<proteinExistence type="predicted"/>